<accession>A0A7V5XFN7</accession>
<dbReference type="PRINTS" id="PR00811">
    <property type="entry name" value="BCTERIALGSPD"/>
</dbReference>
<dbReference type="InterPro" id="IPR050810">
    <property type="entry name" value="Bact_Secretion_Sys_Channel"/>
</dbReference>
<proteinExistence type="inferred from homology"/>
<dbReference type="EMBL" id="DRWR01000037">
    <property type="protein sequence ID" value="HHQ15611.1"/>
    <property type="molecule type" value="Genomic_DNA"/>
</dbReference>
<feature type="region of interest" description="Disordered" evidence="6">
    <location>
        <begin position="36"/>
        <end position="79"/>
    </location>
</feature>
<dbReference type="PROSITE" id="PS51257">
    <property type="entry name" value="PROKAR_LIPOPROTEIN"/>
    <property type="match status" value="1"/>
</dbReference>
<dbReference type="InterPro" id="IPR004846">
    <property type="entry name" value="T2SS/T3SS_dom"/>
</dbReference>
<comment type="caution">
    <text evidence="9">The sequence shown here is derived from an EMBL/GenBank/DDBJ whole genome shotgun (WGS) entry which is preliminary data.</text>
</comment>
<dbReference type="GO" id="GO:0009279">
    <property type="term" value="C:cell outer membrane"/>
    <property type="evidence" value="ECO:0007669"/>
    <property type="project" value="UniProtKB-SubCell"/>
</dbReference>
<evidence type="ECO:0000259" key="7">
    <source>
        <dbReference type="Pfam" id="PF00263"/>
    </source>
</evidence>
<dbReference type="Pfam" id="PF00263">
    <property type="entry name" value="Secretin"/>
    <property type="match status" value="1"/>
</dbReference>
<feature type="domain" description="Type II/III secretion system secretin-like" evidence="7">
    <location>
        <begin position="491"/>
        <end position="656"/>
    </location>
</feature>
<dbReference type="InterPro" id="IPR001775">
    <property type="entry name" value="GspD/PilQ"/>
</dbReference>
<comment type="similarity">
    <text evidence="4">Belongs to the bacterial secretin family.</text>
</comment>
<evidence type="ECO:0000256" key="1">
    <source>
        <dbReference type="ARBA" id="ARBA00004370"/>
    </source>
</evidence>
<gene>
    <name evidence="9" type="ORF">ENM15_02180</name>
</gene>
<evidence type="ECO:0000256" key="4">
    <source>
        <dbReference type="RuleBase" id="RU004003"/>
    </source>
</evidence>
<dbReference type="InterPro" id="IPR005644">
    <property type="entry name" value="NolW-like"/>
</dbReference>
<comment type="subcellular location">
    <subcellularLocation>
        <location evidence="5">Cell outer membrane</location>
    </subcellularLocation>
    <subcellularLocation>
        <location evidence="1">Membrane</location>
    </subcellularLocation>
</comment>
<keyword evidence="2" id="KW-0732">Signal</keyword>
<dbReference type="GO" id="GO:0015627">
    <property type="term" value="C:type II protein secretion system complex"/>
    <property type="evidence" value="ECO:0007669"/>
    <property type="project" value="TreeGrafter"/>
</dbReference>
<evidence type="ECO:0000256" key="3">
    <source>
        <dbReference type="ARBA" id="ARBA00023136"/>
    </source>
</evidence>
<feature type="domain" description="NolW-like" evidence="8">
    <location>
        <begin position="345"/>
        <end position="426"/>
    </location>
</feature>
<dbReference type="Pfam" id="PF03958">
    <property type="entry name" value="Secretin_N"/>
    <property type="match status" value="2"/>
</dbReference>
<keyword evidence="3" id="KW-0472">Membrane</keyword>
<evidence type="ECO:0000256" key="5">
    <source>
        <dbReference type="RuleBase" id="RU004004"/>
    </source>
</evidence>
<name>A0A7V5XFN7_9BACT</name>
<sequence length="756" mass="84823">MRLLIYLLILIFLFSCSAKEPFKMLKEQTFTEVSQKKEKQEVLIEEKNEEKEPKKEKEVQHEEISLPKYERKTPSKPLPPPQKKLDLLALIPVKEPVIVNVESMPLSDFIIYVIGETLKVMFLMDEDVMKDKTPITLKMVTPTAPEKVLEAVLGMIERYGIEVDQKDGALYFFKPKPKAPRKPADIRIGEEVPESPAEIIQVVPLRYVRTAEIESFIREFYKNVNFKVYFRENALVFQGPASSIKEVVDFVKFFDVPYLQNKKVILLRLTYWQTDDFIKQISTILEGLGFTIAKTPKEPGIYFIPIKYLNSILVVAPDEVSLSQVIDWTKRLDTAESAGTEEKAFVYSPRFSKASDLLESLKNLFSPIETPSSAQAPKQAKPGALTISGLKISADDKRNLLLIMTTPAQYKTLLTYLEKLDIPPRQVLIEAMVAELTLADELKYGFEWFIKNKMFEGTYTLGTAFGVPTAPGLTYTFLSETEKIKVLINLLATKDLVNILSTPRLMVLDNEEATIQVGTDVPVVTGQVTTAEAAGPVTGVVQTIQYRSTGIILRVKPTINTEGLLTLNITQEVSEMGAAPPGVSSPTILIRKINTNVVAASEQSIVLGGLMSETQSISETKVPFIGDIPLLGELFKSKSKEKRKTELIVILTPEIVSTIEEASKITEDFKKEAKTEIKNNEISISFNFKDLDVVSLLNFSIIYGIAEEPIFIRTFFASFEGLVFPIILSKTSLSSSRIFIRYGMLADISSFNFPIL</sequence>
<feature type="domain" description="NolW-like" evidence="8">
    <location>
        <begin position="201"/>
        <end position="258"/>
    </location>
</feature>
<dbReference type="Gene3D" id="3.30.1370.120">
    <property type="match status" value="2"/>
</dbReference>
<protein>
    <submittedName>
        <fullName evidence="9">Type II secretion system protein GspD</fullName>
    </submittedName>
</protein>
<evidence type="ECO:0000256" key="6">
    <source>
        <dbReference type="SAM" id="MobiDB-lite"/>
    </source>
</evidence>
<reference evidence="9" key="1">
    <citation type="journal article" date="2020" name="mSystems">
        <title>Genome- and Community-Level Interaction Insights into Carbon Utilization and Element Cycling Functions of Hydrothermarchaeota in Hydrothermal Sediment.</title>
        <authorList>
            <person name="Zhou Z."/>
            <person name="Liu Y."/>
            <person name="Xu W."/>
            <person name="Pan J."/>
            <person name="Luo Z.H."/>
            <person name="Li M."/>
        </authorList>
    </citation>
    <scope>NUCLEOTIDE SEQUENCE [LARGE SCALE GENOMIC DNA]</scope>
    <source>
        <strain evidence="9">SpSt-106</strain>
    </source>
</reference>
<dbReference type="InterPro" id="IPR038591">
    <property type="entry name" value="NolW-like_sf"/>
</dbReference>
<evidence type="ECO:0000259" key="8">
    <source>
        <dbReference type="Pfam" id="PF03958"/>
    </source>
</evidence>
<dbReference type="AlphaFoldDB" id="A0A7V5XFN7"/>
<keyword evidence="5" id="KW-0813">Transport</keyword>
<dbReference type="GO" id="GO:0009306">
    <property type="term" value="P:protein secretion"/>
    <property type="evidence" value="ECO:0007669"/>
    <property type="project" value="InterPro"/>
</dbReference>
<evidence type="ECO:0000313" key="9">
    <source>
        <dbReference type="EMBL" id="HHQ15611.1"/>
    </source>
</evidence>
<evidence type="ECO:0000256" key="2">
    <source>
        <dbReference type="ARBA" id="ARBA00022729"/>
    </source>
</evidence>
<feature type="compositionally biased region" description="Basic and acidic residues" evidence="6">
    <location>
        <begin position="36"/>
        <end position="73"/>
    </location>
</feature>
<organism evidence="9">
    <name type="scientific">Thermodesulfobacterium geofontis</name>
    <dbReference type="NCBI Taxonomy" id="1295609"/>
    <lineage>
        <taxon>Bacteria</taxon>
        <taxon>Pseudomonadati</taxon>
        <taxon>Thermodesulfobacteriota</taxon>
        <taxon>Thermodesulfobacteria</taxon>
        <taxon>Thermodesulfobacteriales</taxon>
        <taxon>Thermodesulfobacteriaceae</taxon>
        <taxon>Thermodesulfobacterium</taxon>
    </lineage>
</organism>
<dbReference type="PANTHER" id="PTHR30332:SF25">
    <property type="entry name" value="SECRETIN XPSD"/>
    <property type="match status" value="1"/>
</dbReference>
<dbReference type="PANTHER" id="PTHR30332">
    <property type="entry name" value="PROBABLE GENERAL SECRETION PATHWAY PROTEIN D"/>
    <property type="match status" value="1"/>
</dbReference>